<name>A0A2R5GB10_9STRA</name>
<gene>
    <name evidence="12" type="ORF">FCC1311_044132</name>
</gene>
<protein>
    <recommendedName>
        <fullName evidence="3">protein O-GlcNAc transferase</fullName>
        <ecNumber evidence="3">2.4.1.255</ecNumber>
    </recommendedName>
</protein>
<dbReference type="SUPFAM" id="SSF53756">
    <property type="entry name" value="UDP-Glycosyltransferase/glycogen phosphorylase"/>
    <property type="match status" value="1"/>
</dbReference>
<evidence type="ECO:0000259" key="11">
    <source>
        <dbReference type="Pfam" id="PF13844"/>
    </source>
</evidence>
<reference evidence="12 13" key="1">
    <citation type="submission" date="2017-12" db="EMBL/GenBank/DDBJ databases">
        <title>Sequencing, de novo assembly and annotation of complete genome of a new Thraustochytrid species, strain FCC1311.</title>
        <authorList>
            <person name="Sedici K."/>
            <person name="Godart F."/>
            <person name="Aiese Cigliano R."/>
            <person name="Sanseverino W."/>
            <person name="Barakat M."/>
            <person name="Ortet P."/>
            <person name="Marechal E."/>
            <person name="Cagnac O."/>
            <person name="Amato A."/>
        </authorList>
    </citation>
    <scope>NUCLEOTIDE SEQUENCE [LARGE SCALE GENOMIC DNA]</scope>
</reference>
<accession>A0A2R5GB10</accession>
<dbReference type="PANTHER" id="PTHR44998:SF1">
    <property type="entry name" value="UDP-N-ACETYLGLUCOSAMINE--PEPTIDE N-ACETYLGLUCOSAMINYLTRANSFERASE 110 KDA SUBUNIT"/>
    <property type="match status" value="1"/>
</dbReference>
<dbReference type="SMART" id="SM00028">
    <property type="entry name" value="TPR"/>
    <property type="match status" value="6"/>
</dbReference>
<evidence type="ECO:0000256" key="6">
    <source>
        <dbReference type="ARBA" id="ARBA00022737"/>
    </source>
</evidence>
<dbReference type="InParanoid" id="A0A2R5GB10"/>
<feature type="signal peptide" evidence="10">
    <location>
        <begin position="1"/>
        <end position="31"/>
    </location>
</feature>
<dbReference type="GO" id="GO:0097363">
    <property type="term" value="F:protein O-acetylglucosaminyltransferase activity"/>
    <property type="evidence" value="ECO:0007669"/>
    <property type="project" value="UniProtKB-EC"/>
</dbReference>
<keyword evidence="13" id="KW-1185">Reference proteome</keyword>
<sequence>MRREALAQAAGLALRAALALALLHHVGTAAADEAAAGPGGAGNGIVLIRNAEEFEAYSAYNNGVNAERSGDLESAETAYKTALGLKADLLEAINNMGGVHKRRGELDAAQVRYEQLLSAAQDAKRIDLVAAASNNLGLVSFLKATQGAEHTALEPITIRTISIPFYRAAIEHDPSLIDARYNLANAYQLLGETDLAYRNYMDVLQLNPLHVRANMNLGNLFIKLNRFQEAALYHGRAAGATEAHGEGLQTQLDTINNLGQTLREGGDLYGALAQHERALTMDPSSMAAAVQRIVALRSLCLWKDWDKTHIRLAHGILRDAAAGNISFGDAEAFPPYDSLLFPPSLLQRELSPAQVARRAVSGLHTSPQPHGGPRARSDGHRPDLLRLGYLSYDMNNHPMGFLMRGLYAHHDRAHFDVSVYMYGPRNGSWQQDRVARAADHFVNVARAPTDAIVNRFKTDEIDILIDLMAHTRGARVDIAALSRTPVYVNFLGYPGTSGFASPNAYVIVDKTVLPAEHIAAEISERPVYLPGTYQANDYNGTVRLCQSFIEGEHGRRACRQATTADREIVTAIGGATLPLSANFPAKEGLRAPRLVRFANFNTLHKLEPASFDTWMRILRRVPYSVMLFIEPRPRSGVNITANLRSQAAARGVHPSRLVFLSRADKNGHLDRIAAVDLFLDSFVYGAHTTAADVLWSGVPLLTLRGSLFPGRVASSLLRTLRLDDVLAVDSVKDFEDTAVDLATHPYRLDALQARLASALVQQHTFDPRQFARFFEDAMRVVAEDTVLSSSSSPSSSSGSREGAIFILDNSDATASAYSRLDALLQEGRELHYTNQDHAANLYRRALAGSMRREPDLARAAEASHLLGILEQDTTILRAALMLSKRSGTATSLVYANLGHIERQQARLEGARAAFRNALDAALAEGNRLGNFADILNAAVHLSFVAAPEQTARDARLLTERFVTYERKFSPRAKANTEILLAALDTMVDYFARHHQDLVLAAHIKQQSATLFDPSSDQYFRRFYDAGALLSAAGRHAEALALHSQTVVAEHAARFQARPELLAPRGRPRIAFYCNEYGQTWWPRWGPTSPSTNGVGGSEEAVIFLARELADLGYLVEIYADPPDEDVGREEAHEVYWFPHTAYDAQDPADVFVAWRYHISLAIGQSSKVRLLWLHDVVSSLGPQIALQHKQGALHAVLAISRFHVSSMPEDVQRSTVVIGNGLQSTYFTQGGNANNEFIYASAPNRGLEQLLRVWPRIRASISDARLRIYYGFSPSFMRWGATSIHEFETWVHQLNTTIQTLAAEGVEYVGMVSHQDLAKAYARAGFSLYPTSFPETGCVSMMKAMAMGSIPITSRFENSALPDLTGKWDLGPPARPPGAPSIDKDPSFLQEFGLAVIAAANLPKASLTAQRQEMKAWARSELLWSAVAKRFQTALRQMEL</sequence>
<dbReference type="SUPFAM" id="SSF48452">
    <property type="entry name" value="TPR-like"/>
    <property type="match status" value="2"/>
</dbReference>
<feature type="repeat" description="TPR" evidence="8">
    <location>
        <begin position="177"/>
        <end position="210"/>
    </location>
</feature>
<dbReference type="Gene3D" id="3.40.50.11380">
    <property type="match status" value="1"/>
</dbReference>
<evidence type="ECO:0000256" key="4">
    <source>
        <dbReference type="ARBA" id="ARBA00022676"/>
    </source>
</evidence>
<evidence type="ECO:0000256" key="2">
    <source>
        <dbReference type="ARBA" id="ARBA00005386"/>
    </source>
</evidence>
<proteinExistence type="inferred from homology"/>
<feature type="domain" description="O-GlcNAc transferase C-terminal" evidence="11">
    <location>
        <begin position="595"/>
        <end position="771"/>
    </location>
</feature>
<keyword evidence="6" id="KW-0677">Repeat</keyword>
<comment type="similarity">
    <text evidence="2">Belongs to the glycosyltransferase 41 family. O-GlcNAc transferase subfamily.</text>
</comment>
<evidence type="ECO:0000313" key="13">
    <source>
        <dbReference type="Proteomes" id="UP000241890"/>
    </source>
</evidence>
<dbReference type="Gene3D" id="1.25.40.10">
    <property type="entry name" value="Tetratricopeptide repeat domain"/>
    <property type="match status" value="3"/>
</dbReference>
<feature type="region of interest" description="Disordered" evidence="9">
    <location>
        <begin position="357"/>
        <end position="382"/>
    </location>
</feature>
<dbReference type="EC" id="2.4.1.255" evidence="3"/>
<keyword evidence="5 12" id="KW-0808">Transferase</keyword>
<evidence type="ECO:0000256" key="9">
    <source>
        <dbReference type="SAM" id="MobiDB-lite"/>
    </source>
</evidence>
<keyword evidence="4 12" id="KW-0328">Glycosyltransferase</keyword>
<evidence type="ECO:0000256" key="5">
    <source>
        <dbReference type="ARBA" id="ARBA00022679"/>
    </source>
</evidence>
<dbReference type="InterPro" id="IPR029489">
    <property type="entry name" value="OGT/SEC/SPY_C"/>
</dbReference>
<keyword evidence="7 8" id="KW-0802">TPR repeat</keyword>
<dbReference type="InterPro" id="IPR011990">
    <property type="entry name" value="TPR-like_helical_dom_sf"/>
</dbReference>
<evidence type="ECO:0000256" key="8">
    <source>
        <dbReference type="PROSITE-ProRule" id="PRU00339"/>
    </source>
</evidence>
<dbReference type="OrthoDB" id="9991317at2759"/>
<organism evidence="12 13">
    <name type="scientific">Hondaea fermentalgiana</name>
    <dbReference type="NCBI Taxonomy" id="2315210"/>
    <lineage>
        <taxon>Eukaryota</taxon>
        <taxon>Sar</taxon>
        <taxon>Stramenopiles</taxon>
        <taxon>Bigyra</taxon>
        <taxon>Labyrinthulomycetes</taxon>
        <taxon>Thraustochytrida</taxon>
        <taxon>Thraustochytriidae</taxon>
        <taxon>Hondaea</taxon>
    </lineage>
</organism>
<evidence type="ECO:0000313" key="12">
    <source>
        <dbReference type="EMBL" id="GBG28190.1"/>
    </source>
</evidence>
<feature type="repeat" description="TPR" evidence="8">
    <location>
        <begin position="252"/>
        <end position="285"/>
    </location>
</feature>
<evidence type="ECO:0000256" key="10">
    <source>
        <dbReference type="SAM" id="SignalP"/>
    </source>
</evidence>
<evidence type="ECO:0000256" key="1">
    <source>
        <dbReference type="ARBA" id="ARBA00004922"/>
    </source>
</evidence>
<dbReference type="PROSITE" id="PS50005">
    <property type="entry name" value="TPR"/>
    <property type="match status" value="2"/>
</dbReference>
<dbReference type="PANTHER" id="PTHR44998">
    <property type="match status" value="1"/>
</dbReference>
<evidence type="ECO:0000256" key="3">
    <source>
        <dbReference type="ARBA" id="ARBA00011970"/>
    </source>
</evidence>
<feature type="chain" id="PRO_5015303201" description="protein O-GlcNAc transferase" evidence="10">
    <location>
        <begin position="32"/>
        <end position="1440"/>
    </location>
</feature>
<dbReference type="EMBL" id="BEYU01000040">
    <property type="protein sequence ID" value="GBG28190.1"/>
    <property type="molecule type" value="Genomic_DNA"/>
</dbReference>
<feature type="domain" description="O-GlcNAc transferase C-terminal" evidence="11">
    <location>
        <begin position="300"/>
        <end position="539"/>
    </location>
</feature>
<comment type="caution">
    <text evidence="12">The sequence shown here is derived from an EMBL/GenBank/DDBJ whole genome shotgun (WGS) entry which is preliminary data.</text>
</comment>
<dbReference type="Gene3D" id="3.40.50.2000">
    <property type="entry name" value="Glycogen Phosphorylase B"/>
    <property type="match status" value="2"/>
</dbReference>
<dbReference type="InterPro" id="IPR019734">
    <property type="entry name" value="TPR_rpt"/>
</dbReference>
<evidence type="ECO:0000256" key="7">
    <source>
        <dbReference type="ARBA" id="ARBA00022803"/>
    </source>
</evidence>
<dbReference type="Proteomes" id="UP000241890">
    <property type="component" value="Unassembled WGS sequence"/>
</dbReference>
<dbReference type="Pfam" id="PF13844">
    <property type="entry name" value="Glyco_transf_41"/>
    <property type="match status" value="2"/>
</dbReference>
<keyword evidence="10" id="KW-0732">Signal</keyword>
<comment type="pathway">
    <text evidence="1">Protein modification; protein glycosylation.</text>
</comment>
<dbReference type="Pfam" id="PF13181">
    <property type="entry name" value="TPR_8"/>
    <property type="match status" value="1"/>
</dbReference>
<dbReference type="Pfam" id="PF13374">
    <property type="entry name" value="TPR_10"/>
    <property type="match status" value="1"/>
</dbReference>